<dbReference type="Proteomes" id="UP000283576">
    <property type="component" value="Unassembled WGS sequence"/>
</dbReference>
<dbReference type="EMBL" id="QXRZ01000002">
    <property type="protein sequence ID" value="RIL43737.1"/>
    <property type="molecule type" value="Genomic_DNA"/>
</dbReference>
<evidence type="ECO:0000313" key="5">
    <source>
        <dbReference type="EMBL" id="RIL43737.1"/>
    </source>
</evidence>
<dbReference type="RefSeq" id="WP_042740385.1">
    <property type="nucleotide sequence ID" value="NZ_BKAX01000004.1"/>
</dbReference>
<dbReference type="SUPFAM" id="SSF46689">
    <property type="entry name" value="Homeodomain-like"/>
    <property type="match status" value="1"/>
</dbReference>
<dbReference type="Proteomes" id="UP000321057">
    <property type="component" value="Unassembled WGS sequence"/>
</dbReference>
<reference evidence="4 7" key="2">
    <citation type="submission" date="2019-07" db="EMBL/GenBank/DDBJ databases">
        <title>Whole genome shotgun sequence of Staphylococcus gallinarum NBRC 109767.</title>
        <authorList>
            <person name="Hosoyama A."/>
            <person name="Uohara A."/>
            <person name="Ohji S."/>
            <person name="Ichikawa N."/>
        </authorList>
    </citation>
    <scope>NUCLEOTIDE SEQUENCE [LARGE SCALE GENOMIC DNA]</scope>
    <source>
        <strain evidence="4 7">NBRC 109767</strain>
    </source>
</reference>
<dbReference type="InterPro" id="IPR001647">
    <property type="entry name" value="HTH_TetR"/>
</dbReference>
<dbReference type="Gene3D" id="1.10.357.10">
    <property type="entry name" value="Tetracycline Repressor, domain 2"/>
    <property type="match status" value="1"/>
</dbReference>
<dbReference type="GO" id="GO:0003677">
    <property type="term" value="F:DNA binding"/>
    <property type="evidence" value="ECO:0007669"/>
    <property type="project" value="UniProtKB-UniRule"/>
</dbReference>
<organism evidence="5 6">
    <name type="scientific">Staphylococcus gallinarum</name>
    <dbReference type="NCBI Taxonomy" id="1293"/>
    <lineage>
        <taxon>Bacteria</taxon>
        <taxon>Bacillati</taxon>
        <taxon>Bacillota</taxon>
        <taxon>Bacilli</taxon>
        <taxon>Bacillales</taxon>
        <taxon>Staphylococcaceae</taxon>
        <taxon>Staphylococcus</taxon>
    </lineage>
</organism>
<dbReference type="Pfam" id="PF00440">
    <property type="entry name" value="TetR_N"/>
    <property type="match status" value="1"/>
</dbReference>
<dbReference type="PROSITE" id="PS50977">
    <property type="entry name" value="HTH_TETR_2"/>
    <property type="match status" value="1"/>
</dbReference>
<dbReference type="PANTHER" id="PTHR43479:SF7">
    <property type="entry name" value="TETR-FAMILY TRANSCRIPTIONAL REGULATOR"/>
    <property type="match status" value="1"/>
</dbReference>
<accession>A0A0D0QT27</accession>
<dbReference type="EMBL" id="BKAX01000004">
    <property type="protein sequence ID" value="GEQ06021.1"/>
    <property type="molecule type" value="Genomic_DNA"/>
</dbReference>
<keyword evidence="1 2" id="KW-0238">DNA-binding</keyword>
<dbReference type="InterPro" id="IPR009057">
    <property type="entry name" value="Homeodomain-like_sf"/>
</dbReference>
<evidence type="ECO:0000313" key="7">
    <source>
        <dbReference type="Proteomes" id="UP000321057"/>
    </source>
</evidence>
<protein>
    <submittedName>
        <fullName evidence="4">TetR family transcriptional regulator</fullName>
    </submittedName>
    <submittedName>
        <fullName evidence="5">TetR/AcrR family transcriptional regulator</fullName>
    </submittedName>
</protein>
<feature type="domain" description="HTH tetR-type" evidence="3">
    <location>
        <begin position="11"/>
        <end position="71"/>
    </location>
</feature>
<dbReference type="AlphaFoldDB" id="A0A0D0QT27"/>
<dbReference type="PANTHER" id="PTHR43479">
    <property type="entry name" value="ACREF/ENVCD OPERON REPRESSOR-RELATED"/>
    <property type="match status" value="1"/>
</dbReference>
<dbReference type="Pfam" id="PF14278">
    <property type="entry name" value="TetR_C_8"/>
    <property type="match status" value="1"/>
</dbReference>
<evidence type="ECO:0000313" key="4">
    <source>
        <dbReference type="EMBL" id="GEQ06021.1"/>
    </source>
</evidence>
<dbReference type="InterPro" id="IPR050624">
    <property type="entry name" value="HTH-type_Tx_Regulator"/>
</dbReference>
<evidence type="ECO:0000259" key="3">
    <source>
        <dbReference type="PROSITE" id="PS50977"/>
    </source>
</evidence>
<reference evidence="5 6" key="1">
    <citation type="journal article" date="2016" name="Front. Microbiol.">
        <title>Comprehensive Phylogenetic Analysis of Bovine Non-aureus Staphylococci Species Based on Whole-Genome Sequencing.</title>
        <authorList>
            <person name="Naushad S."/>
            <person name="Barkema H.W."/>
            <person name="Luby C."/>
            <person name="Condas L.A."/>
            <person name="Nobrega D.B."/>
            <person name="Carson D.A."/>
            <person name="De Buck J."/>
        </authorList>
    </citation>
    <scope>NUCLEOTIDE SEQUENCE [LARGE SCALE GENOMIC DNA]</scope>
    <source>
        <strain evidence="5 6">SNUC 1388</strain>
    </source>
</reference>
<proteinExistence type="predicted"/>
<evidence type="ECO:0000256" key="1">
    <source>
        <dbReference type="ARBA" id="ARBA00023125"/>
    </source>
</evidence>
<dbReference type="InterPro" id="IPR039532">
    <property type="entry name" value="TetR_C_Firmicutes"/>
</dbReference>
<keyword evidence="7" id="KW-1185">Reference proteome</keyword>
<feature type="DNA-binding region" description="H-T-H motif" evidence="2">
    <location>
        <begin position="34"/>
        <end position="53"/>
    </location>
</feature>
<comment type="caution">
    <text evidence="5">The sequence shown here is derived from an EMBL/GenBank/DDBJ whole genome shotgun (WGS) entry which is preliminary data.</text>
</comment>
<evidence type="ECO:0000313" key="6">
    <source>
        <dbReference type="Proteomes" id="UP000283576"/>
    </source>
</evidence>
<gene>
    <name evidence="5" type="ORF">BUZ01_03690</name>
    <name evidence="4" type="ORF">SGA02_18490</name>
</gene>
<name>A0A0D0QT27_STAGA</name>
<evidence type="ECO:0000256" key="2">
    <source>
        <dbReference type="PROSITE-ProRule" id="PRU00335"/>
    </source>
</evidence>
<dbReference type="GeneID" id="93844134"/>
<dbReference type="OrthoDB" id="9810250at2"/>
<sequence length="187" mass="21744">MPTTYTDPRVSRTKSLLMNAFREIAKEKKIHAITVKDITDRATVNRATFYAHFYDKYDIMDYTISETILNNLNETLDIAEKLDESTLHTLFIKITSYIEETHNECKLNSKAYGEVVEKRVKEELEDIFLTLIEDSNPNQDREMLASSARFLAWGLYGIAKHWFETSTVSAEDYIKKSLPFLVNHLAY</sequence>